<comment type="caution">
    <text evidence="1">The sequence shown here is derived from an EMBL/GenBank/DDBJ whole genome shotgun (WGS) entry which is preliminary data.</text>
</comment>
<reference evidence="1" key="1">
    <citation type="submission" date="2023-04" db="EMBL/GenBank/DDBJ databases">
        <title>Candida boidinii NBRC 1967.</title>
        <authorList>
            <person name="Ichikawa N."/>
            <person name="Sato H."/>
            <person name="Tonouchi N."/>
        </authorList>
    </citation>
    <scope>NUCLEOTIDE SEQUENCE</scope>
    <source>
        <strain evidence="1">NBRC 1967</strain>
    </source>
</reference>
<protein>
    <submittedName>
        <fullName evidence="1">Unnamed protein product</fullName>
    </submittedName>
</protein>
<organism evidence="1 2">
    <name type="scientific">Candida boidinii</name>
    <name type="common">Yeast</name>
    <dbReference type="NCBI Taxonomy" id="5477"/>
    <lineage>
        <taxon>Eukaryota</taxon>
        <taxon>Fungi</taxon>
        <taxon>Dikarya</taxon>
        <taxon>Ascomycota</taxon>
        <taxon>Saccharomycotina</taxon>
        <taxon>Pichiomycetes</taxon>
        <taxon>Pichiales</taxon>
        <taxon>Pichiaceae</taxon>
        <taxon>Ogataea</taxon>
        <taxon>Ogataea/Candida clade</taxon>
    </lineage>
</organism>
<keyword evidence="2" id="KW-1185">Reference proteome</keyword>
<accession>A0ACB5TEM6</accession>
<name>A0ACB5TEM6_CANBO</name>
<proteinExistence type="predicted"/>
<gene>
    <name evidence="1" type="ORF">Cboi01_000031600</name>
</gene>
<evidence type="ECO:0000313" key="1">
    <source>
        <dbReference type="EMBL" id="GME87329.1"/>
    </source>
</evidence>
<dbReference type="EMBL" id="BSXV01000077">
    <property type="protein sequence ID" value="GME87329.1"/>
    <property type="molecule type" value="Genomic_DNA"/>
</dbReference>
<evidence type="ECO:0000313" key="2">
    <source>
        <dbReference type="Proteomes" id="UP001165101"/>
    </source>
</evidence>
<dbReference type="Proteomes" id="UP001165101">
    <property type="component" value="Unassembled WGS sequence"/>
</dbReference>
<sequence length="233" mass="26579">MSSSSSNSQIYARFVPDVTSISHSKGPPLLSSTSPIIVSALNAAFPAILIINSVLSILTWTNENKSNISTLDKSSDIVRMTDLKVLNAGNSTTSRLDHSAPPLPTRADTNTRKIVEFQIFENQRRWLGFGWTEYTLPNERVQFTDADLKPCDGIDAFKFPTIPELAKIDHKWTWFDESWKVDKSFNKEQDPDGWVYYNNNWEFPEYEDNVGKFTRSRKLVRRALLVVDNNQTI</sequence>